<organism evidence="2 3">
    <name type="scientific">Halalkalibacter oceani</name>
    <dbReference type="NCBI Taxonomy" id="1653776"/>
    <lineage>
        <taxon>Bacteria</taxon>
        <taxon>Bacillati</taxon>
        <taxon>Bacillota</taxon>
        <taxon>Bacilli</taxon>
        <taxon>Bacillales</taxon>
        <taxon>Bacillaceae</taxon>
        <taxon>Halalkalibacter</taxon>
    </lineage>
</organism>
<sequence length="134" mass="14573">MRKSFFIGAITLLLGCTGGYFIGTFAHSEAEAPSDRVSIVYPVNENGQTYGSAADARNYEEEPDLISAYGSDGKTTGYVKKEDLQGPQPQNPEEAMQLMKDAKPRDIPLYDVDGITVIGNFRIEAGEVTVMEEG</sequence>
<evidence type="ECO:0000256" key="1">
    <source>
        <dbReference type="SAM" id="MobiDB-lite"/>
    </source>
</evidence>
<evidence type="ECO:0000313" key="3">
    <source>
        <dbReference type="Proteomes" id="UP001139179"/>
    </source>
</evidence>
<dbReference type="EMBL" id="JAMBOL010000046">
    <property type="protein sequence ID" value="MCM3716602.1"/>
    <property type="molecule type" value="Genomic_DNA"/>
</dbReference>
<proteinExistence type="predicted"/>
<dbReference type="Proteomes" id="UP001139179">
    <property type="component" value="Unassembled WGS sequence"/>
</dbReference>
<keyword evidence="3" id="KW-1185">Reference proteome</keyword>
<feature type="region of interest" description="Disordered" evidence="1">
    <location>
        <begin position="83"/>
        <end position="102"/>
    </location>
</feature>
<evidence type="ECO:0000313" key="2">
    <source>
        <dbReference type="EMBL" id="MCM3716602.1"/>
    </source>
</evidence>
<accession>A0A9X2IRM6</accession>
<reference evidence="2" key="1">
    <citation type="submission" date="2022-05" db="EMBL/GenBank/DDBJ databases">
        <title>Comparative Genomics of Spacecraft Associated Microbes.</title>
        <authorList>
            <person name="Tran M.T."/>
            <person name="Wright A."/>
            <person name="Seuylemezian A."/>
            <person name="Eisen J."/>
            <person name="Coil D."/>
        </authorList>
    </citation>
    <scope>NUCLEOTIDE SEQUENCE</scope>
    <source>
        <strain evidence="2">214.1.1</strain>
    </source>
</reference>
<dbReference type="PROSITE" id="PS51257">
    <property type="entry name" value="PROKAR_LIPOPROTEIN"/>
    <property type="match status" value="1"/>
</dbReference>
<dbReference type="RefSeq" id="WP_251225250.1">
    <property type="nucleotide sequence ID" value="NZ_JAMBOL010000046.1"/>
</dbReference>
<dbReference type="AlphaFoldDB" id="A0A9X2IRM6"/>
<comment type="caution">
    <text evidence="2">The sequence shown here is derived from an EMBL/GenBank/DDBJ whole genome shotgun (WGS) entry which is preliminary data.</text>
</comment>
<gene>
    <name evidence="2" type="ORF">M3202_21405</name>
</gene>
<protein>
    <submittedName>
        <fullName evidence="2">Peptidase M56 BlaR1</fullName>
    </submittedName>
</protein>
<name>A0A9X2IRM6_9BACI</name>